<sequence>AYIVASNTSNTITITGGIFQSASNDYVYQVSWPVYLGSAEGPWRRLYVKDDIRFGIGPSDSAYPTSGKTVFRLIKESSRALSCEAAMGSKQISTTVGAGFTLTWESGYHLLTGTASRTSDGTTAISDGAFAGQILILQGTSDSNTIIIQHNANTRLAGGANVTLGVNDILTLIWDGTDWIQVAISNNT</sequence>
<dbReference type="AlphaFoldDB" id="A0A0F9I7B1"/>
<feature type="domain" description="Depolymerase 2 capsule K5-specific C-terminal" evidence="1">
    <location>
        <begin position="114"/>
        <end position="179"/>
    </location>
</feature>
<accession>A0A0F9I7B1</accession>
<protein>
    <recommendedName>
        <fullName evidence="1">Depolymerase 2 capsule K5-specific C-terminal domain-containing protein</fullName>
    </recommendedName>
</protein>
<organism evidence="2">
    <name type="scientific">marine sediment metagenome</name>
    <dbReference type="NCBI Taxonomy" id="412755"/>
    <lineage>
        <taxon>unclassified sequences</taxon>
        <taxon>metagenomes</taxon>
        <taxon>ecological metagenomes</taxon>
    </lineage>
</organism>
<reference evidence="2" key="1">
    <citation type="journal article" date="2015" name="Nature">
        <title>Complex archaea that bridge the gap between prokaryotes and eukaryotes.</title>
        <authorList>
            <person name="Spang A."/>
            <person name="Saw J.H."/>
            <person name="Jorgensen S.L."/>
            <person name="Zaremba-Niedzwiedzka K."/>
            <person name="Martijn J."/>
            <person name="Lind A.E."/>
            <person name="van Eijk R."/>
            <person name="Schleper C."/>
            <person name="Guy L."/>
            <person name="Ettema T.J."/>
        </authorList>
    </citation>
    <scope>NUCLEOTIDE SEQUENCE</scope>
</reference>
<gene>
    <name evidence="2" type="ORF">LCGC14_1976650</name>
</gene>
<name>A0A0F9I7B1_9ZZZZ</name>
<dbReference type="EMBL" id="LAZR01022033">
    <property type="protein sequence ID" value="KKL83252.1"/>
    <property type="molecule type" value="Genomic_DNA"/>
</dbReference>
<dbReference type="Pfam" id="PF25692">
    <property type="entry name" value="Phage_depo_C"/>
    <property type="match status" value="1"/>
</dbReference>
<dbReference type="InterPro" id="IPR057996">
    <property type="entry name" value="K52_C"/>
</dbReference>
<evidence type="ECO:0000259" key="1">
    <source>
        <dbReference type="Pfam" id="PF25692"/>
    </source>
</evidence>
<comment type="caution">
    <text evidence="2">The sequence shown here is derived from an EMBL/GenBank/DDBJ whole genome shotgun (WGS) entry which is preliminary data.</text>
</comment>
<proteinExistence type="predicted"/>
<evidence type="ECO:0000313" key="2">
    <source>
        <dbReference type="EMBL" id="KKL83252.1"/>
    </source>
</evidence>
<feature type="non-terminal residue" evidence="2">
    <location>
        <position position="1"/>
    </location>
</feature>